<sequence>MATNTVNLDALILRADFATDTDQTGGNPRGDISLTDLDRGFFSSDLRKPDFQRETTHWSPQKVLDLLRAFIDGDLIPAVILWQRGREIFVIDGAHRLSALIAWLRDDYGDRAASLQFFGSQIPPEQQAIAERTRKLVNKNIGPYSRFKGLADVQDVGDEDRRIMSALGRNSLVVQWVPAKDAQSAEASFFKINQAAQPIDPTERRILQSRHAANAIAARCIVRGGKGHKYWSKFSSDAQAEIQTLGEELYDALFKPPLTDPVSTLDMPVAGRGYNQLPFAFDLTNLCNNVPLPERSDTIRVEGPLHSDMDGAQTIEFLKAVRRRVQLITTKESKSLGLHPAVYFYAMSGTFMPNAFLATAEFAKRLGESKRFDEFTRVRGIFEDYLFENKIFISLTVTKLGSGARSLGRLSELFWRVFEGFSVGHSCADVSETLYNDPDFNYLVQAKQPPPRTDRGKTGRMSGSTKSAVMMREGYAKAMRCGICGAAVHFRSQTVDHIQRRSEGGAADMKNGQIVHPYCNSGFKA</sequence>
<dbReference type="InterPro" id="IPR002711">
    <property type="entry name" value="HNH"/>
</dbReference>
<dbReference type="Pfam" id="PF03235">
    <property type="entry name" value="GmrSD_N"/>
    <property type="match status" value="1"/>
</dbReference>
<accession>A0ABV3WS13</accession>
<keyword evidence="3" id="KW-1185">Reference proteome</keyword>
<dbReference type="SMART" id="SM00507">
    <property type="entry name" value="HNHc"/>
    <property type="match status" value="1"/>
</dbReference>
<dbReference type="InterPro" id="IPR003615">
    <property type="entry name" value="HNH_nuc"/>
</dbReference>
<gene>
    <name evidence="2" type="ORF">V1479_09010</name>
</gene>
<dbReference type="EMBL" id="JAZHFV010000002">
    <property type="protein sequence ID" value="MEX4007442.1"/>
    <property type="molecule type" value="Genomic_DNA"/>
</dbReference>
<organism evidence="2 3">
    <name type="scientific">Neoaquamicrobium sediminum</name>
    <dbReference type="NCBI Taxonomy" id="1849104"/>
    <lineage>
        <taxon>Bacteria</taxon>
        <taxon>Pseudomonadati</taxon>
        <taxon>Pseudomonadota</taxon>
        <taxon>Alphaproteobacteria</taxon>
        <taxon>Hyphomicrobiales</taxon>
        <taxon>Phyllobacteriaceae</taxon>
        <taxon>Neoaquamicrobium</taxon>
    </lineage>
</organism>
<dbReference type="Pfam" id="PF01844">
    <property type="entry name" value="HNH"/>
    <property type="match status" value="1"/>
</dbReference>
<dbReference type="Gene3D" id="1.10.30.50">
    <property type="match status" value="1"/>
</dbReference>
<feature type="domain" description="HNH nuclease" evidence="1">
    <location>
        <begin position="470"/>
        <end position="521"/>
    </location>
</feature>
<proteinExistence type="predicted"/>
<evidence type="ECO:0000313" key="2">
    <source>
        <dbReference type="EMBL" id="MEX4007442.1"/>
    </source>
</evidence>
<comment type="caution">
    <text evidence="2">The sequence shown here is derived from an EMBL/GenBank/DDBJ whole genome shotgun (WGS) entry which is preliminary data.</text>
</comment>
<dbReference type="InterPro" id="IPR004919">
    <property type="entry name" value="GmrSD_N"/>
</dbReference>
<name>A0ABV3WS13_9HYPH</name>
<reference evidence="2 3" key="1">
    <citation type="submission" date="2024-01" db="EMBL/GenBank/DDBJ databases">
        <title>New evidence supports the origin of RcGTA from prophage.</title>
        <authorList>
            <person name="Xu Y."/>
            <person name="Liu B."/>
            <person name="Chen F."/>
        </authorList>
    </citation>
    <scope>NUCLEOTIDE SEQUENCE [LARGE SCALE GENOMIC DNA]</scope>
    <source>
        <strain evidence="2 3">CBW1107-2</strain>
    </source>
</reference>
<protein>
    <submittedName>
        <fullName evidence="2">DUF262 domain-containing protein</fullName>
    </submittedName>
</protein>
<evidence type="ECO:0000259" key="1">
    <source>
        <dbReference type="SMART" id="SM00507"/>
    </source>
</evidence>
<dbReference type="CDD" id="cd00085">
    <property type="entry name" value="HNHc"/>
    <property type="match status" value="1"/>
</dbReference>
<dbReference type="Proteomes" id="UP001559025">
    <property type="component" value="Unassembled WGS sequence"/>
</dbReference>
<evidence type="ECO:0000313" key="3">
    <source>
        <dbReference type="Proteomes" id="UP001559025"/>
    </source>
</evidence>
<dbReference type="RefSeq" id="WP_368802612.1">
    <property type="nucleotide sequence ID" value="NZ_JAZHFV010000002.1"/>
</dbReference>